<proteinExistence type="predicted"/>
<accession>A0A1V4J417</accession>
<evidence type="ECO:0000313" key="2">
    <source>
        <dbReference type="EMBL" id="OPJ66966.1"/>
    </source>
</evidence>
<evidence type="ECO:0000256" key="1">
    <source>
        <dbReference type="SAM" id="SignalP"/>
    </source>
</evidence>
<organism evidence="2 3">
    <name type="scientific">Patagioenas fasciata monilis</name>
    <dbReference type="NCBI Taxonomy" id="372326"/>
    <lineage>
        <taxon>Eukaryota</taxon>
        <taxon>Metazoa</taxon>
        <taxon>Chordata</taxon>
        <taxon>Craniata</taxon>
        <taxon>Vertebrata</taxon>
        <taxon>Euteleostomi</taxon>
        <taxon>Archelosauria</taxon>
        <taxon>Archosauria</taxon>
        <taxon>Dinosauria</taxon>
        <taxon>Saurischia</taxon>
        <taxon>Theropoda</taxon>
        <taxon>Coelurosauria</taxon>
        <taxon>Aves</taxon>
        <taxon>Neognathae</taxon>
        <taxon>Neoaves</taxon>
        <taxon>Columbimorphae</taxon>
        <taxon>Columbiformes</taxon>
        <taxon>Columbidae</taxon>
        <taxon>Patagioenas</taxon>
    </lineage>
</organism>
<protein>
    <recommendedName>
        <fullName evidence="4">Secreted protein</fullName>
    </recommendedName>
</protein>
<keyword evidence="1" id="KW-0732">Signal</keyword>
<comment type="caution">
    <text evidence="2">The sequence shown here is derived from an EMBL/GenBank/DDBJ whole genome shotgun (WGS) entry which is preliminary data.</text>
</comment>
<name>A0A1V4J417_PATFA</name>
<evidence type="ECO:0000313" key="3">
    <source>
        <dbReference type="Proteomes" id="UP000190648"/>
    </source>
</evidence>
<keyword evidence="3" id="KW-1185">Reference proteome</keyword>
<dbReference type="AlphaFoldDB" id="A0A1V4J417"/>
<feature type="signal peptide" evidence="1">
    <location>
        <begin position="1"/>
        <end position="20"/>
    </location>
</feature>
<feature type="chain" id="PRO_5012324653" description="Secreted protein" evidence="1">
    <location>
        <begin position="21"/>
        <end position="86"/>
    </location>
</feature>
<sequence>MPGDISHLILVKFPICVCLGVPEQLIGDRIINTHCLPVCTEVLSLTPVTVVGVLAVEVKVLHDCKDVQYLCGYHCALLTAQHENSC</sequence>
<gene>
    <name evidence="2" type="ORF">AV530_016916</name>
</gene>
<dbReference type="Proteomes" id="UP000190648">
    <property type="component" value="Unassembled WGS sequence"/>
</dbReference>
<evidence type="ECO:0008006" key="4">
    <source>
        <dbReference type="Google" id="ProtNLM"/>
    </source>
</evidence>
<dbReference type="EMBL" id="LSYS01009367">
    <property type="protein sequence ID" value="OPJ66966.1"/>
    <property type="molecule type" value="Genomic_DNA"/>
</dbReference>
<reference evidence="2 3" key="1">
    <citation type="submission" date="2016-02" db="EMBL/GenBank/DDBJ databases">
        <title>Band-tailed pigeon sequencing and assembly.</title>
        <authorList>
            <person name="Soares A.E."/>
            <person name="Novak B.J."/>
            <person name="Rice E.S."/>
            <person name="O'Connell B."/>
            <person name="Chang D."/>
            <person name="Weber S."/>
            <person name="Shapiro B."/>
        </authorList>
    </citation>
    <scope>NUCLEOTIDE SEQUENCE [LARGE SCALE GENOMIC DNA]</scope>
    <source>
        <strain evidence="2">BTP2013</strain>
        <tissue evidence="2">Blood</tissue>
    </source>
</reference>